<accession>A0ABV8QAB7</accession>
<dbReference type="Pfam" id="PF00480">
    <property type="entry name" value="ROK"/>
    <property type="match status" value="1"/>
</dbReference>
<dbReference type="PANTHER" id="PTHR18964">
    <property type="entry name" value="ROK (REPRESSOR, ORF, KINASE) FAMILY"/>
    <property type="match status" value="1"/>
</dbReference>
<proteinExistence type="inferred from homology"/>
<dbReference type="InterPro" id="IPR043129">
    <property type="entry name" value="ATPase_NBD"/>
</dbReference>
<dbReference type="Pfam" id="PF01047">
    <property type="entry name" value="MarR"/>
    <property type="match status" value="1"/>
</dbReference>
<dbReference type="InterPro" id="IPR000835">
    <property type="entry name" value="HTH_MarR-typ"/>
</dbReference>
<evidence type="ECO:0000313" key="4">
    <source>
        <dbReference type="Proteomes" id="UP001595900"/>
    </source>
</evidence>
<gene>
    <name evidence="3" type="ORF">ACFOYW_18145</name>
</gene>
<comment type="similarity">
    <text evidence="1">Belongs to the ROK (NagC/XylR) family.</text>
</comment>
<dbReference type="InterPro" id="IPR036390">
    <property type="entry name" value="WH_DNA-bd_sf"/>
</dbReference>
<organism evidence="3 4">
    <name type="scientific">Gryllotalpicola reticulitermitis</name>
    <dbReference type="NCBI Taxonomy" id="1184153"/>
    <lineage>
        <taxon>Bacteria</taxon>
        <taxon>Bacillati</taxon>
        <taxon>Actinomycetota</taxon>
        <taxon>Actinomycetes</taxon>
        <taxon>Micrococcales</taxon>
        <taxon>Microbacteriaceae</taxon>
        <taxon>Gryllotalpicola</taxon>
    </lineage>
</organism>
<dbReference type="SUPFAM" id="SSF53067">
    <property type="entry name" value="Actin-like ATPase domain"/>
    <property type="match status" value="1"/>
</dbReference>
<protein>
    <submittedName>
        <fullName evidence="3">ROK family protein</fullName>
    </submittedName>
</protein>
<dbReference type="RefSeq" id="WP_390232377.1">
    <property type="nucleotide sequence ID" value="NZ_JBHSCN010000023.1"/>
</dbReference>
<dbReference type="SUPFAM" id="SSF46785">
    <property type="entry name" value="Winged helix' DNA-binding domain"/>
    <property type="match status" value="1"/>
</dbReference>
<dbReference type="Gene3D" id="3.30.420.40">
    <property type="match status" value="2"/>
</dbReference>
<dbReference type="InterPro" id="IPR000600">
    <property type="entry name" value="ROK"/>
</dbReference>
<evidence type="ECO:0000313" key="3">
    <source>
        <dbReference type="EMBL" id="MFC4245296.1"/>
    </source>
</evidence>
<feature type="domain" description="HTH marR-type" evidence="2">
    <location>
        <begin position="10"/>
        <end position="56"/>
    </location>
</feature>
<sequence length="400" mass="41486">MAIAPTLLRTMNQRFLLDWLYKNGAATRPQLARDSGLSQPTVFATLANLVEAGLVRPSGQSDEPAGRPALVYEADPTAGSVLAVDLGVGAIRVVAADLLGTQLSRIERPNRARNVKPLVEAVRSAAAEAAERAGLDLGQFSAAVIAVPGVYEPGQDRLSYAPHMPGSRQSGLSRALSDGLGLPTTLENSVNLAALSEYTEGAGRGVSPFAYLHIETGVGMGLIIDGELYRGANGAAGEVGFLPFGPPRDAATIREEGLLERALADEALVAYAHEAGMAGELTAAEIYAAARAGDEAAVRAVGRQSDMLATLIASISAVLDPELVVLGGRVGRNLDLLGDGLSDRLAALTPLRTRLAVSSLGRDAAVRGAVVRGVTLAREAEFTARMRPATVPSEAAQEIS</sequence>
<evidence type="ECO:0000256" key="1">
    <source>
        <dbReference type="ARBA" id="ARBA00006479"/>
    </source>
</evidence>
<dbReference type="CDD" id="cd23763">
    <property type="entry name" value="ASKHA_ATPase_ROK"/>
    <property type="match status" value="1"/>
</dbReference>
<dbReference type="InterPro" id="IPR036388">
    <property type="entry name" value="WH-like_DNA-bd_sf"/>
</dbReference>
<dbReference type="PANTHER" id="PTHR18964:SF149">
    <property type="entry name" value="BIFUNCTIONAL UDP-N-ACETYLGLUCOSAMINE 2-EPIMERASE_N-ACETYLMANNOSAMINE KINASE"/>
    <property type="match status" value="1"/>
</dbReference>
<dbReference type="Gene3D" id="1.10.10.10">
    <property type="entry name" value="Winged helix-like DNA-binding domain superfamily/Winged helix DNA-binding domain"/>
    <property type="match status" value="1"/>
</dbReference>
<keyword evidence="4" id="KW-1185">Reference proteome</keyword>
<dbReference type="EMBL" id="JBHSCN010000023">
    <property type="protein sequence ID" value="MFC4245296.1"/>
    <property type="molecule type" value="Genomic_DNA"/>
</dbReference>
<comment type="caution">
    <text evidence="3">The sequence shown here is derived from an EMBL/GenBank/DDBJ whole genome shotgun (WGS) entry which is preliminary data.</text>
</comment>
<reference evidence="4" key="1">
    <citation type="journal article" date="2019" name="Int. J. Syst. Evol. Microbiol.">
        <title>The Global Catalogue of Microorganisms (GCM) 10K type strain sequencing project: providing services to taxonomists for standard genome sequencing and annotation.</title>
        <authorList>
            <consortium name="The Broad Institute Genomics Platform"/>
            <consortium name="The Broad Institute Genome Sequencing Center for Infectious Disease"/>
            <person name="Wu L."/>
            <person name="Ma J."/>
        </authorList>
    </citation>
    <scope>NUCLEOTIDE SEQUENCE [LARGE SCALE GENOMIC DNA]</scope>
    <source>
        <strain evidence="4">CGMCC 1.10363</strain>
    </source>
</reference>
<name>A0ABV8QAB7_9MICO</name>
<dbReference type="Proteomes" id="UP001595900">
    <property type="component" value="Unassembled WGS sequence"/>
</dbReference>
<evidence type="ECO:0000259" key="2">
    <source>
        <dbReference type="Pfam" id="PF01047"/>
    </source>
</evidence>